<dbReference type="SUPFAM" id="SSF55729">
    <property type="entry name" value="Acyl-CoA N-acyltransferases (Nat)"/>
    <property type="match status" value="1"/>
</dbReference>
<accession>A0A518CQ06</accession>
<gene>
    <name evidence="2" type="ORF">Pla110_30540</name>
</gene>
<evidence type="ECO:0000259" key="1">
    <source>
        <dbReference type="Pfam" id="PF13480"/>
    </source>
</evidence>
<dbReference type="OrthoDB" id="4700839at2"/>
<evidence type="ECO:0000313" key="2">
    <source>
        <dbReference type="EMBL" id="QDU81313.1"/>
    </source>
</evidence>
<dbReference type="Pfam" id="PF13480">
    <property type="entry name" value="Acetyltransf_6"/>
    <property type="match status" value="1"/>
</dbReference>
<dbReference type="AlphaFoldDB" id="A0A518CQ06"/>
<dbReference type="Gene3D" id="3.40.630.30">
    <property type="match status" value="1"/>
</dbReference>
<keyword evidence="3" id="KW-1185">Reference proteome</keyword>
<feature type="domain" description="BioF2-like acetyltransferase" evidence="1">
    <location>
        <begin position="157"/>
        <end position="297"/>
    </location>
</feature>
<sequence>MQVELLAASLLSAAHLRVWANIVEQNPELHNPFFRPEFTQFIAELRSRIEVAIIRDGHQIVGFFPFRRVSPLVGQPVGGRLSGAEGLICRQNVDVSLEELLERVHLTSWDFDQVPEEQTDFAPHTFSTTEAHYIDLTEGYDAYCQLKKESGSKRICKLNSTGRKLEREHGEVEFRLHDNRPELLEKLIDFKSKQFQETHYTNVFNFDWTQQLLRELCETDHLTLRGRLSSLSVAGKPIAISYALQSNKVLHGWFTTFDPEFSKYSPGSLLILRIAEAAAKSGITCFDLGPGEQIFKQTLKSGSKLVCSGTLSNDPMRRWLKRGIRETKEWISHSPARFTLDVLRPLKGWFDMK</sequence>
<protein>
    <recommendedName>
        <fullName evidence="1">BioF2-like acetyltransferase domain-containing protein</fullName>
    </recommendedName>
</protein>
<name>A0A518CQ06_9PLAN</name>
<dbReference type="EMBL" id="CP036281">
    <property type="protein sequence ID" value="QDU81313.1"/>
    <property type="molecule type" value="Genomic_DNA"/>
</dbReference>
<dbReference type="RefSeq" id="WP_144996554.1">
    <property type="nucleotide sequence ID" value="NZ_CP036281.1"/>
</dbReference>
<dbReference type="InterPro" id="IPR016181">
    <property type="entry name" value="Acyl_CoA_acyltransferase"/>
</dbReference>
<proteinExistence type="predicted"/>
<dbReference type="Proteomes" id="UP000317178">
    <property type="component" value="Chromosome"/>
</dbReference>
<dbReference type="KEGG" id="plon:Pla110_30540"/>
<organism evidence="2 3">
    <name type="scientific">Polystyrenella longa</name>
    <dbReference type="NCBI Taxonomy" id="2528007"/>
    <lineage>
        <taxon>Bacteria</taxon>
        <taxon>Pseudomonadati</taxon>
        <taxon>Planctomycetota</taxon>
        <taxon>Planctomycetia</taxon>
        <taxon>Planctomycetales</taxon>
        <taxon>Planctomycetaceae</taxon>
        <taxon>Polystyrenella</taxon>
    </lineage>
</organism>
<dbReference type="InterPro" id="IPR038740">
    <property type="entry name" value="BioF2-like_GNAT_dom"/>
</dbReference>
<evidence type="ECO:0000313" key="3">
    <source>
        <dbReference type="Proteomes" id="UP000317178"/>
    </source>
</evidence>
<reference evidence="2 3" key="1">
    <citation type="submission" date="2019-02" db="EMBL/GenBank/DDBJ databases">
        <title>Deep-cultivation of Planctomycetes and their phenomic and genomic characterization uncovers novel biology.</title>
        <authorList>
            <person name="Wiegand S."/>
            <person name="Jogler M."/>
            <person name="Boedeker C."/>
            <person name="Pinto D."/>
            <person name="Vollmers J."/>
            <person name="Rivas-Marin E."/>
            <person name="Kohn T."/>
            <person name="Peeters S.H."/>
            <person name="Heuer A."/>
            <person name="Rast P."/>
            <person name="Oberbeckmann S."/>
            <person name="Bunk B."/>
            <person name="Jeske O."/>
            <person name="Meyerdierks A."/>
            <person name="Storesund J.E."/>
            <person name="Kallscheuer N."/>
            <person name="Luecker S."/>
            <person name="Lage O.M."/>
            <person name="Pohl T."/>
            <person name="Merkel B.J."/>
            <person name="Hornburger P."/>
            <person name="Mueller R.-W."/>
            <person name="Bruemmer F."/>
            <person name="Labrenz M."/>
            <person name="Spormann A.M."/>
            <person name="Op den Camp H."/>
            <person name="Overmann J."/>
            <person name="Amann R."/>
            <person name="Jetten M.S.M."/>
            <person name="Mascher T."/>
            <person name="Medema M.H."/>
            <person name="Devos D.P."/>
            <person name="Kaster A.-K."/>
            <person name="Ovreas L."/>
            <person name="Rohde M."/>
            <person name="Galperin M.Y."/>
            <person name="Jogler C."/>
        </authorList>
    </citation>
    <scope>NUCLEOTIDE SEQUENCE [LARGE SCALE GENOMIC DNA]</scope>
    <source>
        <strain evidence="2 3">Pla110</strain>
    </source>
</reference>